<dbReference type="GO" id="GO:0003735">
    <property type="term" value="F:structural constituent of ribosome"/>
    <property type="evidence" value="ECO:0007669"/>
    <property type="project" value="InterPro"/>
</dbReference>
<evidence type="ECO:0000256" key="1">
    <source>
        <dbReference type="ARBA" id="ARBA00007817"/>
    </source>
</evidence>
<keyword evidence="3" id="KW-0687">Ribonucleoprotein</keyword>
<dbReference type="SUPFAM" id="SSF81606">
    <property type="entry name" value="PP2C-like"/>
    <property type="match status" value="1"/>
</dbReference>
<dbReference type="InterPro" id="IPR002671">
    <property type="entry name" value="Ribosomal_eL22"/>
</dbReference>
<dbReference type="Pfam" id="PF01776">
    <property type="entry name" value="Ribosomal_L22e"/>
    <property type="match status" value="1"/>
</dbReference>
<comment type="caution">
    <text evidence="6">The sequence shown here is derived from an EMBL/GenBank/DDBJ whole genome shotgun (WGS) entry which is preliminary data.</text>
</comment>
<proteinExistence type="inferred from homology"/>
<dbReference type="GO" id="GO:0005840">
    <property type="term" value="C:ribosome"/>
    <property type="evidence" value="ECO:0007669"/>
    <property type="project" value="UniProtKB-KW"/>
</dbReference>
<feature type="region of interest" description="Disordered" evidence="4">
    <location>
        <begin position="618"/>
        <end position="638"/>
    </location>
</feature>
<evidence type="ECO:0000256" key="3">
    <source>
        <dbReference type="ARBA" id="ARBA00023274"/>
    </source>
</evidence>
<dbReference type="STRING" id="1611254.A0A2G5V5D9"/>
<keyword evidence="7" id="KW-1185">Reference proteome</keyword>
<dbReference type="Gene3D" id="3.60.40.10">
    <property type="entry name" value="PPM-type phosphatase domain"/>
    <property type="match status" value="1"/>
</dbReference>
<evidence type="ECO:0000256" key="4">
    <source>
        <dbReference type="SAM" id="MobiDB-lite"/>
    </source>
</evidence>
<accession>A0A2G5V5D9</accession>
<organism evidence="6 7">
    <name type="scientific">Caenorhabditis nigoni</name>
    <dbReference type="NCBI Taxonomy" id="1611254"/>
    <lineage>
        <taxon>Eukaryota</taxon>
        <taxon>Metazoa</taxon>
        <taxon>Ecdysozoa</taxon>
        <taxon>Nematoda</taxon>
        <taxon>Chromadorea</taxon>
        <taxon>Rhabditida</taxon>
        <taxon>Rhabditina</taxon>
        <taxon>Rhabditomorpha</taxon>
        <taxon>Rhabditoidea</taxon>
        <taxon>Rhabditidae</taxon>
        <taxon>Peloderinae</taxon>
        <taxon>Caenorhabditis</taxon>
    </lineage>
</organism>
<feature type="region of interest" description="Disordered" evidence="4">
    <location>
        <begin position="551"/>
        <end position="588"/>
    </location>
</feature>
<dbReference type="GO" id="GO:0006412">
    <property type="term" value="P:translation"/>
    <property type="evidence" value="ECO:0007669"/>
    <property type="project" value="InterPro"/>
</dbReference>
<dbReference type="PROSITE" id="PS51746">
    <property type="entry name" value="PPM_2"/>
    <property type="match status" value="1"/>
</dbReference>
<dbReference type="EMBL" id="PDUG01000002">
    <property type="protein sequence ID" value="PIC46967.1"/>
    <property type="molecule type" value="Genomic_DNA"/>
</dbReference>
<dbReference type="Gene3D" id="3.30.1360.210">
    <property type="match status" value="1"/>
</dbReference>
<evidence type="ECO:0000259" key="5">
    <source>
        <dbReference type="PROSITE" id="PS51746"/>
    </source>
</evidence>
<dbReference type="InterPro" id="IPR036457">
    <property type="entry name" value="PPM-type-like_dom_sf"/>
</dbReference>
<evidence type="ECO:0000256" key="2">
    <source>
        <dbReference type="ARBA" id="ARBA00022980"/>
    </source>
</evidence>
<evidence type="ECO:0000313" key="7">
    <source>
        <dbReference type="Proteomes" id="UP000230233"/>
    </source>
</evidence>
<dbReference type="Proteomes" id="UP000230233">
    <property type="component" value="Chromosome II"/>
</dbReference>
<feature type="domain" description="PPM-type phosphatase" evidence="5">
    <location>
        <begin position="190"/>
        <end position="420"/>
    </location>
</feature>
<dbReference type="InterPro" id="IPR053287">
    <property type="entry name" value="PP2C-like_domain"/>
</dbReference>
<dbReference type="PANTHER" id="PTHR21586:SF0">
    <property type="entry name" value="PP2C-LIKE DOMAIN-CONTAINING PROTEIN CG9801"/>
    <property type="match status" value="1"/>
</dbReference>
<evidence type="ECO:0000313" key="6">
    <source>
        <dbReference type="EMBL" id="PIC46967.1"/>
    </source>
</evidence>
<dbReference type="PANTHER" id="PTHR21586">
    <property type="entry name" value="TIPA"/>
    <property type="match status" value="1"/>
</dbReference>
<keyword evidence="2" id="KW-0689">Ribosomal protein</keyword>
<dbReference type="FunFam" id="3.30.1360.210:FF:000001">
    <property type="entry name" value="60S ribosomal protein L22 1"/>
    <property type="match status" value="1"/>
</dbReference>
<name>A0A2G5V5D9_9PELO</name>
<dbReference type="GO" id="GO:0005737">
    <property type="term" value="C:cytoplasm"/>
    <property type="evidence" value="ECO:0007669"/>
    <property type="project" value="UniProtKB-ARBA"/>
</dbReference>
<dbReference type="GO" id="GO:1990904">
    <property type="term" value="C:ribonucleoprotein complex"/>
    <property type="evidence" value="ECO:0007669"/>
    <property type="project" value="UniProtKB-KW"/>
</dbReference>
<feature type="region of interest" description="Disordered" evidence="4">
    <location>
        <begin position="16"/>
        <end position="42"/>
    </location>
</feature>
<comment type="similarity">
    <text evidence="1">Belongs to the eukaryotic ribosomal protein eL22 family.</text>
</comment>
<sequence>MPSSFIRKHVRGLLRNKFGPSTSLDNENQDEPTTPRGDDNSELQNFLGGIDLRRHEFPEVYFGKTGLDLPAIQLEALDGDVFGSYTGPEGGLTEVGEVRQGVQMVRMANIDDEMSLSIDGTTDEEAEDEEDLDAPISMNLKKSSRHSLLLGSCSSILGPNGEHHDFSAGRPSAEDYDWSAYHEQGAYGMSVSLYEKNPITGVNAGEPIADVWGVVGRSNNGVLALADGVNWGEGARLAARCAIRGAIDHLNARVITDSLSDTTEVFHEMLAAFHSAHSLILQEGGMLTTLCVALVAPVKRGNGWALCVCNVGDSLCFVYNRHYGVREVTLGSHDIDQMRDMRDAGGALGPVDGRNPQLHNLTCSMTFVEEGDVVFITSDGVSDNFDPVVGKFCVIKKMEQENKENALRPREDRTLDVSTRGGEKNSEYARNRPCAASLPCVDAAKRHELMLVRMRDVIANGFGNETPRGQESEYLYPPVTASTLCHRLIHFATQLSMAKRRVLENPELYKRDKMNKAEQRARRKMVREKIADMPGKLDHASVVAYHVSRRGLNNEPSTPPGGFQQSETEKTQLVSTTSISSSEAMDTEPTVALKLERSTFARVASAQCVEYLIGESRSADPTEATIQEPLPPSPMKSKPEKLILHDLVDKPVKEKNNNTPIVANGIENRPVSPYEQLPISSREAGKRRKKHGRGSIGRHTLGVDVQWLKKFVTKKEEQKTADDIRGDVSLSSANADRTTLRQRIRSMLGSNRTLANSDQSTVKISMKATNVIMVAKPHAKSTKKALRKKKVHLKFNVECKNPVEDGILRIEDLEAFLNEKIKVNGKTGHLAANNVKVEAGKSKVSVVSEIPFSKRYLKYLTKKYLKRNSLRDWLRVVAVNKNTYEVRYFHINDGEDNGSDHE</sequence>
<reference evidence="7" key="1">
    <citation type="submission" date="2017-10" db="EMBL/GenBank/DDBJ databases">
        <title>Rapid genome shrinkage in a self-fertile nematode reveals novel sperm competition proteins.</title>
        <authorList>
            <person name="Yin D."/>
            <person name="Schwarz E.M."/>
            <person name="Thomas C.G."/>
            <person name="Felde R.L."/>
            <person name="Korf I.F."/>
            <person name="Cutter A.D."/>
            <person name="Schartner C.M."/>
            <person name="Ralston E.J."/>
            <person name="Meyer B.J."/>
            <person name="Haag E.S."/>
        </authorList>
    </citation>
    <scope>NUCLEOTIDE SEQUENCE [LARGE SCALE GENOMIC DNA]</scope>
    <source>
        <strain evidence="7">JU1422</strain>
    </source>
</reference>
<dbReference type="OrthoDB" id="2556847at2759"/>
<dbReference type="SMART" id="SM00332">
    <property type="entry name" value="PP2Cc"/>
    <property type="match status" value="1"/>
</dbReference>
<gene>
    <name evidence="6" type="primary">Cni-F33G12.6</name>
    <name evidence="6" type="synonym">Cnig_chr_II.g6471</name>
    <name evidence="6" type="ORF">B9Z55_006471</name>
</gene>
<dbReference type="InterPro" id="IPR038526">
    <property type="entry name" value="Ribosomal_eL22_sf"/>
</dbReference>
<protein>
    <recommendedName>
        <fullName evidence="5">PPM-type phosphatase domain-containing protein</fullName>
    </recommendedName>
</protein>
<dbReference type="AlphaFoldDB" id="A0A2G5V5D9"/>
<dbReference type="InterPro" id="IPR001932">
    <property type="entry name" value="PPM-type_phosphatase-like_dom"/>
</dbReference>
<feature type="compositionally biased region" description="Polar residues" evidence="4">
    <location>
        <begin position="563"/>
        <end position="584"/>
    </location>
</feature>